<gene>
    <name evidence="3" type="ORF">CB5_LOCUS20343</name>
</gene>
<feature type="compositionally biased region" description="Low complexity" evidence="1">
    <location>
        <begin position="17"/>
        <end position="27"/>
    </location>
</feature>
<feature type="region of interest" description="Disordered" evidence="1">
    <location>
        <begin position="1"/>
        <end position="74"/>
    </location>
</feature>
<dbReference type="Pfam" id="PF07727">
    <property type="entry name" value="RVT_2"/>
    <property type="match status" value="1"/>
</dbReference>
<evidence type="ECO:0000256" key="1">
    <source>
        <dbReference type="SAM" id="MobiDB-lite"/>
    </source>
</evidence>
<dbReference type="InterPro" id="IPR043502">
    <property type="entry name" value="DNA/RNA_pol_sf"/>
</dbReference>
<dbReference type="PANTHER" id="PTHR43383:SF2">
    <property type="entry name" value="AMIDOHYDROLASE 2 FAMILY PROTEIN"/>
    <property type="match status" value="1"/>
</dbReference>
<dbReference type="AlphaFoldDB" id="A0A6V7Q1Z6"/>
<accession>A0A6V7Q1Z6</accession>
<organism evidence="3">
    <name type="scientific">Ananas comosus var. bracteatus</name>
    <name type="common">red pineapple</name>
    <dbReference type="NCBI Taxonomy" id="296719"/>
    <lineage>
        <taxon>Eukaryota</taxon>
        <taxon>Viridiplantae</taxon>
        <taxon>Streptophyta</taxon>
        <taxon>Embryophyta</taxon>
        <taxon>Tracheophyta</taxon>
        <taxon>Spermatophyta</taxon>
        <taxon>Magnoliopsida</taxon>
        <taxon>Liliopsida</taxon>
        <taxon>Poales</taxon>
        <taxon>Bromeliaceae</taxon>
        <taxon>Bromelioideae</taxon>
        <taxon>Ananas</taxon>
    </lineage>
</organism>
<proteinExistence type="predicted"/>
<dbReference type="SUPFAM" id="SSF56672">
    <property type="entry name" value="DNA/RNA polymerases"/>
    <property type="match status" value="1"/>
</dbReference>
<dbReference type="EMBL" id="LR862131">
    <property type="protein sequence ID" value="CAD1837132.1"/>
    <property type="molecule type" value="Genomic_DNA"/>
</dbReference>
<reference evidence="3" key="1">
    <citation type="submission" date="2020-07" db="EMBL/GenBank/DDBJ databases">
        <authorList>
            <person name="Lin J."/>
        </authorList>
    </citation>
    <scope>NUCLEOTIDE SEQUENCE</scope>
</reference>
<name>A0A6V7Q1Z6_ANACO</name>
<evidence type="ECO:0000259" key="2">
    <source>
        <dbReference type="Pfam" id="PF07727"/>
    </source>
</evidence>
<evidence type="ECO:0000313" key="3">
    <source>
        <dbReference type="EMBL" id="CAD1837132.1"/>
    </source>
</evidence>
<sequence>MFKEGTEEEQKKDKLVVDVQVDSSSQSVHDDVGHDNNVDHEESTHSSESRHDSHESEDDMSTPPAHELRRSIRLHKPTQRYSPSLYYALFTDSGEPECFQEAKDCPEKAKWQRAIEDELDSLHQNHTWELVELPVEKKALKNRWVYVIKNEADGSKRYKARLVVKGYGQKQGIDFNEIFAPVVKHCSIRVVLSLVANLDLELEQLDIKTAFLHGDLDEEIYMFQPEGFVEANPNLVCKLKKGLYGLKQASRQWYKKFDSFMQDEGYKRCDFDHCVYFRGSTHDSFTILLLYVDDMLIASNDQNDITKLKLDMSKKFATKDLGEAKEILGMQIKRDREHGKLWLSQSGYISKVLERFEMNGCKPVSTPLAGHFKLSKKNSPKNEVERDKMKNVPYNSAVGSLIVTPQTRGITDAAYLLN</sequence>
<protein>
    <recommendedName>
        <fullName evidence="2">Reverse transcriptase Ty1/copia-type domain-containing protein</fullName>
    </recommendedName>
</protein>
<dbReference type="PANTHER" id="PTHR43383">
    <property type="entry name" value="NODULIN 6"/>
    <property type="match status" value="1"/>
</dbReference>
<feature type="compositionally biased region" description="Basic and acidic residues" evidence="1">
    <location>
        <begin position="28"/>
        <end position="54"/>
    </location>
</feature>
<dbReference type="InterPro" id="IPR013103">
    <property type="entry name" value="RVT_2"/>
</dbReference>
<feature type="compositionally biased region" description="Basic and acidic residues" evidence="1">
    <location>
        <begin position="1"/>
        <end position="16"/>
    </location>
</feature>
<feature type="domain" description="Reverse transcriptase Ty1/copia-type" evidence="2">
    <location>
        <begin position="125"/>
        <end position="368"/>
    </location>
</feature>